<name>A0A9X2DMJ0_9BACI</name>
<evidence type="ECO:0000256" key="3">
    <source>
        <dbReference type="ARBA" id="ARBA00022679"/>
    </source>
</evidence>
<comment type="caution">
    <text evidence="10">The sequence shown here is derived from an EMBL/GenBank/DDBJ whole genome shotgun (WGS) entry which is preliminary data.</text>
</comment>
<dbReference type="PIRSF" id="PIRSF000429">
    <property type="entry name" value="Ac-CoA_Ac_transf"/>
    <property type="match status" value="1"/>
</dbReference>
<dbReference type="Pfam" id="PF02803">
    <property type="entry name" value="Thiolase_C"/>
    <property type="match status" value="1"/>
</dbReference>
<dbReference type="InterPro" id="IPR020613">
    <property type="entry name" value="Thiolase_CS"/>
</dbReference>
<dbReference type="InterPro" id="IPR020616">
    <property type="entry name" value="Thiolase_N"/>
</dbReference>
<evidence type="ECO:0000313" key="11">
    <source>
        <dbReference type="Proteomes" id="UP001139179"/>
    </source>
</evidence>
<evidence type="ECO:0000256" key="6">
    <source>
        <dbReference type="PIRSR" id="PIRSR000429-1"/>
    </source>
</evidence>
<keyword evidence="4 7" id="KW-0012">Acyltransferase</keyword>
<feature type="domain" description="Thiolase N-terminal" evidence="8">
    <location>
        <begin position="6"/>
        <end position="266"/>
    </location>
</feature>
<sequence>MAARAYIVRAQRTAVGKLGGTLKRIEPDDLLLPLLQDIKKQKSLPESLIDEVIVGQAKQSQDQANIARKALLKADFPESLPGYTVHRQCGSGMQAIHNAFFQMKAGLGEAFIVAGVESMSTAPYYLRNARFGFFSGNAEILDPNKESQPGSQPEETYGRLTMGITAENLAEEYSISRAEQDAFAHASQTKANAAIISGRFKDEIVPISVPQRKGEPLLFTTDEHPRKTTLEKLAALKPVFKQNGTVTAGNSSGLNDGASLLLVVSENIIKHYQLKPLVEIVGVGVAGVQPERMGIGPVQATEKALQMAKLRREDLGLVEVNEAFAAQALAVMKELDLPEEIVNVNGGAIALGHPIGNSGARICVTLIHEMMRRGVEWGLATLCIAGGQGIATIFRHAAR</sequence>
<feature type="domain" description="Thiolase C-terminal" evidence="9">
    <location>
        <begin position="274"/>
        <end position="395"/>
    </location>
</feature>
<dbReference type="Gene3D" id="3.40.47.10">
    <property type="match status" value="2"/>
</dbReference>
<keyword evidence="11" id="KW-1185">Reference proteome</keyword>
<dbReference type="FunFam" id="3.40.47.10:FF:000010">
    <property type="entry name" value="Acetyl-CoA acetyltransferase (Thiolase)"/>
    <property type="match status" value="1"/>
</dbReference>
<evidence type="ECO:0000256" key="4">
    <source>
        <dbReference type="ARBA" id="ARBA00023315"/>
    </source>
</evidence>
<dbReference type="AlphaFoldDB" id="A0A9X2DMJ0"/>
<evidence type="ECO:0000256" key="2">
    <source>
        <dbReference type="ARBA" id="ARBA00012705"/>
    </source>
</evidence>
<organism evidence="10 11">
    <name type="scientific">Halalkalibacter oceani</name>
    <dbReference type="NCBI Taxonomy" id="1653776"/>
    <lineage>
        <taxon>Bacteria</taxon>
        <taxon>Bacillati</taxon>
        <taxon>Bacillota</taxon>
        <taxon>Bacilli</taxon>
        <taxon>Bacillales</taxon>
        <taxon>Bacillaceae</taxon>
        <taxon>Halalkalibacter</taxon>
    </lineage>
</organism>
<dbReference type="PROSITE" id="PS00737">
    <property type="entry name" value="THIOLASE_2"/>
    <property type="match status" value="1"/>
</dbReference>
<dbReference type="PROSITE" id="PS00099">
    <property type="entry name" value="THIOLASE_3"/>
    <property type="match status" value="1"/>
</dbReference>
<dbReference type="EMBL" id="JAMBOL010000002">
    <property type="protein sequence ID" value="MCM3713369.1"/>
    <property type="molecule type" value="Genomic_DNA"/>
</dbReference>
<dbReference type="InterPro" id="IPR016039">
    <property type="entry name" value="Thiolase-like"/>
</dbReference>
<dbReference type="EC" id="2.3.1.9" evidence="2"/>
<evidence type="ECO:0000256" key="5">
    <source>
        <dbReference type="ARBA" id="ARBA00030755"/>
    </source>
</evidence>
<evidence type="ECO:0000259" key="8">
    <source>
        <dbReference type="Pfam" id="PF00108"/>
    </source>
</evidence>
<dbReference type="InterPro" id="IPR020610">
    <property type="entry name" value="Thiolase_AS"/>
</dbReference>
<dbReference type="PANTHER" id="PTHR18919:SF107">
    <property type="entry name" value="ACETYL-COA ACETYLTRANSFERASE, CYTOSOLIC"/>
    <property type="match status" value="1"/>
</dbReference>
<dbReference type="SUPFAM" id="SSF53901">
    <property type="entry name" value="Thiolase-like"/>
    <property type="match status" value="2"/>
</dbReference>
<dbReference type="Proteomes" id="UP001139179">
    <property type="component" value="Unassembled WGS sequence"/>
</dbReference>
<proteinExistence type="inferred from homology"/>
<dbReference type="PANTHER" id="PTHR18919">
    <property type="entry name" value="ACETYL-COA C-ACYLTRANSFERASE"/>
    <property type="match status" value="1"/>
</dbReference>
<keyword evidence="3 7" id="KW-0808">Transferase</keyword>
<evidence type="ECO:0000259" key="9">
    <source>
        <dbReference type="Pfam" id="PF02803"/>
    </source>
</evidence>
<dbReference type="InterPro" id="IPR002155">
    <property type="entry name" value="Thiolase"/>
</dbReference>
<comment type="similarity">
    <text evidence="1 7">Belongs to the thiolase-like superfamily. Thiolase family.</text>
</comment>
<dbReference type="CDD" id="cd00751">
    <property type="entry name" value="thiolase"/>
    <property type="match status" value="1"/>
</dbReference>
<dbReference type="Pfam" id="PF00108">
    <property type="entry name" value="Thiolase_N"/>
    <property type="match status" value="1"/>
</dbReference>
<evidence type="ECO:0000256" key="1">
    <source>
        <dbReference type="ARBA" id="ARBA00010982"/>
    </source>
</evidence>
<dbReference type="InterPro" id="IPR020617">
    <property type="entry name" value="Thiolase_C"/>
</dbReference>
<evidence type="ECO:0000256" key="7">
    <source>
        <dbReference type="RuleBase" id="RU003557"/>
    </source>
</evidence>
<gene>
    <name evidence="10" type="ORF">M3202_04665</name>
</gene>
<dbReference type="RefSeq" id="WP_251222173.1">
    <property type="nucleotide sequence ID" value="NZ_JAMBOL010000002.1"/>
</dbReference>
<dbReference type="GO" id="GO:0003985">
    <property type="term" value="F:acetyl-CoA C-acetyltransferase activity"/>
    <property type="evidence" value="ECO:0007669"/>
    <property type="project" value="UniProtKB-EC"/>
</dbReference>
<feature type="active site" description="Acyl-thioester intermediate" evidence="6">
    <location>
        <position position="89"/>
    </location>
</feature>
<protein>
    <recommendedName>
        <fullName evidence="2">acetyl-CoA C-acetyltransferase</fullName>
        <ecNumber evidence="2">2.3.1.9</ecNumber>
    </recommendedName>
    <alternativeName>
        <fullName evidence="5">Acetoacetyl-CoA thiolase</fullName>
    </alternativeName>
</protein>
<accession>A0A9X2DMJ0</accession>
<reference evidence="10" key="1">
    <citation type="submission" date="2022-05" db="EMBL/GenBank/DDBJ databases">
        <title>Comparative Genomics of Spacecraft Associated Microbes.</title>
        <authorList>
            <person name="Tran M.T."/>
            <person name="Wright A."/>
            <person name="Seuylemezian A."/>
            <person name="Eisen J."/>
            <person name="Coil D."/>
        </authorList>
    </citation>
    <scope>NUCLEOTIDE SEQUENCE</scope>
    <source>
        <strain evidence="10">214.1.1</strain>
    </source>
</reference>
<dbReference type="NCBIfam" id="TIGR01930">
    <property type="entry name" value="AcCoA-C-Actrans"/>
    <property type="match status" value="1"/>
</dbReference>
<feature type="active site" description="Proton acceptor" evidence="6">
    <location>
        <position position="383"/>
    </location>
</feature>
<evidence type="ECO:0000313" key="10">
    <source>
        <dbReference type="EMBL" id="MCM3713369.1"/>
    </source>
</evidence>
<feature type="active site" description="Proton acceptor" evidence="6">
    <location>
        <position position="353"/>
    </location>
</feature>